<dbReference type="InterPro" id="IPR051394">
    <property type="entry name" value="Glutamate_Synthase"/>
</dbReference>
<dbReference type="Gene3D" id="1.10.1060.10">
    <property type="entry name" value="Alpha-helical ferredoxin"/>
    <property type="match status" value="1"/>
</dbReference>
<protein>
    <submittedName>
        <fullName evidence="7">Glutamate synthase subunit beta</fullName>
    </submittedName>
</protein>
<reference evidence="8" key="1">
    <citation type="journal article" date="2019" name="Int. J. Syst. Evol. Microbiol.">
        <title>The Global Catalogue of Microorganisms (GCM) 10K type strain sequencing project: providing services to taxonomists for standard genome sequencing and annotation.</title>
        <authorList>
            <consortium name="The Broad Institute Genomics Platform"/>
            <consortium name="The Broad Institute Genome Sequencing Center for Infectious Disease"/>
            <person name="Wu L."/>
            <person name="Ma J."/>
        </authorList>
    </citation>
    <scope>NUCLEOTIDE SEQUENCE [LARGE SCALE GENOMIC DNA]</scope>
    <source>
        <strain evidence="8">TISTR 2241</strain>
    </source>
</reference>
<keyword evidence="1" id="KW-0028">Amino-acid biosynthesis</keyword>
<dbReference type="PANTHER" id="PTHR43100">
    <property type="entry name" value="GLUTAMATE SYNTHASE [NADPH] SMALL CHAIN"/>
    <property type="match status" value="1"/>
</dbReference>
<evidence type="ECO:0000256" key="3">
    <source>
        <dbReference type="ARBA" id="ARBA00023164"/>
    </source>
</evidence>
<gene>
    <name evidence="7" type="ORF">ACFSTF_10975</name>
</gene>
<dbReference type="Pfam" id="PF14691">
    <property type="entry name" value="Fer4_20"/>
    <property type="match status" value="1"/>
</dbReference>
<sequence length="484" mass="53150">MGQLMGFINIDKQKQKERKGSERVNDWNEYKLPFPEQDLQNQAARCMDCGTPYCQMGVEINRSTSGCPLYNLIPEWNDLVYRGLWQEAYQRLIKTNNFPEFTSKACPAPCEGSCTAGLVSDPVSIKSIEKAIIDKAFDEGWVKPEPPLRRTGKQIAVIGSGPAGLAAADQLNKIGHSVTVFERDDRIGGLLMYGIPNMKIEKYAVERRVKLLQAEGIQFKTNVNVGKDVTMEELRQAFDAIVLATGAGKHRELSIEGRQLKGIHPAMSYLTASTKHLLDPSFTLDEDFNAKGKNVIVIGGGDTGADCVATAIRQGCASVVQFGKHGALPKKRAASNPWPENPRIFSLDYAYEEAKEVLGRDPREYYVATNAFIGNEDGHVVSLTTDTFKQGEKSEIRTWDADLVLIAIGFEGAEDAVFEDMGVEKLGGTIKADNKTYETSTDGVFACGDARRGPSLIVWAIQEGRKAACAVDLYLDEKLAAIGH</sequence>
<keyword evidence="8" id="KW-1185">Reference proteome</keyword>
<proteinExistence type="predicted"/>
<comment type="pathway">
    <text evidence="4">Amino-acid biosynthesis.</text>
</comment>
<feature type="domain" description="Dihydroprymidine dehydrogenase" evidence="6">
    <location>
        <begin position="24"/>
        <end position="140"/>
    </location>
</feature>
<evidence type="ECO:0000259" key="5">
    <source>
        <dbReference type="Pfam" id="PF07992"/>
    </source>
</evidence>
<name>A0ABW5PSH4_9BACI</name>
<dbReference type="Gene3D" id="3.50.50.60">
    <property type="entry name" value="FAD/NAD(P)-binding domain"/>
    <property type="match status" value="2"/>
</dbReference>
<evidence type="ECO:0000313" key="7">
    <source>
        <dbReference type="EMBL" id="MFD2617828.1"/>
    </source>
</evidence>
<comment type="caution">
    <text evidence="7">The sequence shown here is derived from an EMBL/GenBank/DDBJ whole genome shotgun (WGS) entry which is preliminary data.</text>
</comment>
<evidence type="ECO:0000256" key="2">
    <source>
        <dbReference type="ARBA" id="ARBA00023002"/>
    </source>
</evidence>
<dbReference type="Proteomes" id="UP001597458">
    <property type="component" value="Unassembled WGS sequence"/>
</dbReference>
<dbReference type="NCBIfam" id="TIGR01317">
    <property type="entry name" value="GOGAT_sm_gam"/>
    <property type="match status" value="1"/>
</dbReference>
<dbReference type="InterPro" id="IPR028261">
    <property type="entry name" value="DPD_II"/>
</dbReference>
<dbReference type="EMBL" id="JBHUMR010000014">
    <property type="protein sequence ID" value="MFD2617828.1"/>
    <property type="molecule type" value="Genomic_DNA"/>
</dbReference>
<dbReference type="InterPro" id="IPR006005">
    <property type="entry name" value="Glut_synth_ssu1"/>
</dbReference>
<organism evidence="7 8">
    <name type="scientific">Terrilactibacillus laevilacticus</name>
    <dbReference type="NCBI Taxonomy" id="1380157"/>
    <lineage>
        <taxon>Bacteria</taxon>
        <taxon>Bacillati</taxon>
        <taxon>Bacillota</taxon>
        <taxon>Bacilli</taxon>
        <taxon>Bacillales</taxon>
        <taxon>Bacillaceae</taxon>
        <taxon>Terrilactibacillus</taxon>
    </lineage>
</organism>
<dbReference type="PANTHER" id="PTHR43100:SF1">
    <property type="entry name" value="GLUTAMATE SYNTHASE [NADPH] SMALL CHAIN"/>
    <property type="match status" value="1"/>
</dbReference>
<evidence type="ECO:0000259" key="6">
    <source>
        <dbReference type="Pfam" id="PF14691"/>
    </source>
</evidence>
<evidence type="ECO:0000256" key="4">
    <source>
        <dbReference type="ARBA" id="ARBA00029440"/>
    </source>
</evidence>
<dbReference type="InterPro" id="IPR023753">
    <property type="entry name" value="FAD/NAD-binding_dom"/>
</dbReference>
<dbReference type="SUPFAM" id="SSF51971">
    <property type="entry name" value="Nucleotide-binding domain"/>
    <property type="match status" value="1"/>
</dbReference>
<keyword evidence="2" id="KW-0560">Oxidoreductase</keyword>
<dbReference type="InterPro" id="IPR036188">
    <property type="entry name" value="FAD/NAD-bd_sf"/>
</dbReference>
<accession>A0ABW5PSH4</accession>
<dbReference type="InterPro" id="IPR009051">
    <property type="entry name" value="Helical_ferredxn"/>
</dbReference>
<dbReference type="RefSeq" id="WP_181406411.1">
    <property type="nucleotide sequence ID" value="NZ_JBHUMR010000014.1"/>
</dbReference>
<dbReference type="PRINTS" id="PR00419">
    <property type="entry name" value="ADXRDTASE"/>
</dbReference>
<evidence type="ECO:0000256" key="1">
    <source>
        <dbReference type="ARBA" id="ARBA00022605"/>
    </source>
</evidence>
<dbReference type="SUPFAM" id="SSF46548">
    <property type="entry name" value="alpha-helical ferredoxin"/>
    <property type="match status" value="1"/>
</dbReference>
<dbReference type="Pfam" id="PF07992">
    <property type="entry name" value="Pyr_redox_2"/>
    <property type="match status" value="2"/>
</dbReference>
<feature type="domain" description="FAD/NAD(P)-binding" evidence="5">
    <location>
        <begin position="154"/>
        <end position="317"/>
    </location>
</feature>
<evidence type="ECO:0000313" key="8">
    <source>
        <dbReference type="Proteomes" id="UP001597458"/>
    </source>
</evidence>
<feature type="domain" description="FAD/NAD(P)-binding" evidence="5">
    <location>
        <begin position="373"/>
        <end position="464"/>
    </location>
</feature>
<keyword evidence="3" id="KW-0314">Glutamate biosynthesis</keyword>